<sequence length="53" mass="6092">MIASAGSSQDDAFHENGKRFRMKQLRESKRFLCGGVLKTRKPTSGKYEIAFRR</sequence>
<dbReference type="PATRIC" id="fig|1263870.3.peg.41"/>
<reference evidence="1 2" key="1">
    <citation type="journal article" date="2013" name="Mar. Genomics">
        <title>Expression of sulfatases in Rhodopirellula baltica and the diversity of sulfatases in the genus Rhodopirellula.</title>
        <authorList>
            <person name="Wegner C.E."/>
            <person name="Richter-Heitmann T."/>
            <person name="Klindworth A."/>
            <person name="Klockow C."/>
            <person name="Richter M."/>
            <person name="Achstetter T."/>
            <person name="Glockner F.O."/>
            <person name="Harder J."/>
        </authorList>
    </citation>
    <scope>NUCLEOTIDE SEQUENCE [LARGE SCALE GENOMIC DNA]</scope>
    <source>
        <strain evidence="1 2">SM41</strain>
    </source>
</reference>
<accession>M5UAP6</accession>
<evidence type="ECO:0000313" key="1">
    <source>
        <dbReference type="EMBL" id="EMI58507.1"/>
    </source>
</evidence>
<name>M5UAP6_9BACT</name>
<gene>
    <name evidence="1" type="ORF">RSSM_00034</name>
</gene>
<protein>
    <submittedName>
        <fullName evidence="1">Uncharacterized protein</fullName>
    </submittedName>
</protein>
<dbReference type="EMBL" id="ANOH01000003">
    <property type="protein sequence ID" value="EMI58507.1"/>
    <property type="molecule type" value="Genomic_DNA"/>
</dbReference>
<keyword evidence="2" id="KW-1185">Reference proteome</keyword>
<proteinExistence type="predicted"/>
<organism evidence="1 2">
    <name type="scientific">Rhodopirellula sallentina SM41</name>
    <dbReference type="NCBI Taxonomy" id="1263870"/>
    <lineage>
        <taxon>Bacteria</taxon>
        <taxon>Pseudomonadati</taxon>
        <taxon>Planctomycetota</taxon>
        <taxon>Planctomycetia</taxon>
        <taxon>Pirellulales</taxon>
        <taxon>Pirellulaceae</taxon>
        <taxon>Rhodopirellula</taxon>
    </lineage>
</organism>
<comment type="caution">
    <text evidence="1">The sequence shown here is derived from an EMBL/GenBank/DDBJ whole genome shotgun (WGS) entry which is preliminary data.</text>
</comment>
<dbReference type="Proteomes" id="UP000011885">
    <property type="component" value="Unassembled WGS sequence"/>
</dbReference>
<evidence type="ECO:0000313" key="2">
    <source>
        <dbReference type="Proteomes" id="UP000011885"/>
    </source>
</evidence>
<dbReference type="AlphaFoldDB" id="M5UAP6"/>